<dbReference type="AlphaFoldDB" id="A0A2G9TPM5"/>
<gene>
    <name evidence="1" type="ORF">TELCIR_18563</name>
</gene>
<dbReference type="OrthoDB" id="241990at2759"/>
<keyword evidence="2" id="KW-1185">Reference proteome</keyword>
<organism evidence="1 2">
    <name type="scientific">Teladorsagia circumcincta</name>
    <name type="common">Brown stomach worm</name>
    <name type="synonym">Ostertagia circumcincta</name>
    <dbReference type="NCBI Taxonomy" id="45464"/>
    <lineage>
        <taxon>Eukaryota</taxon>
        <taxon>Metazoa</taxon>
        <taxon>Ecdysozoa</taxon>
        <taxon>Nematoda</taxon>
        <taxon>Chromadorea</taxon>
        <taxon>Rhabditida</taxon>
        <taxon>Rhabditina</taxon>
        <taxon>Rhabditomorpha</taxon>
        <taxon>Strongyloidea</taxon>
        <taxon>Trichostrongylidae</taxon>
        <taxon>Teladorsagia</taxon>
    </lineage>
</organism>
<feature type="non-terminal residue" evidence="1">
    <location>
        <position position="1"/>
    </location>
</feature>
<protein>
    <submittedName>
        <fullName evidence="1">Uncharacterized protein</fullName>
    </submittedName>
</protein>
<name>A0A2G9TPM5_TELCI</name>
<evidence type="ECO:0000313" key="2">
    <source>
        <dbReference type="Proteomes" id="UP000230423"/>
    </source>
</evidence>
<proteinExistence type="predicted"/>
<evidence type="ECO:0000313" key="1">
    <source>
        <dbReference type="EMBL" id="PIO59956.1"/>
    </source>
</evidence>
<dbReference type="EMBL" id="KZ356480">
    <property type="protein sequence ID" value="PIO59956.1"/>
    <property type="molecule type" value="Genomic_DNA"/>
</dbReference>
<reference evidence="1 2" key="1">
    <citation type="submission" date="2015-09" db="EMBL/GenBank/DDBJ databases">
        <title>Draft genome of the parasitic nematode Teladorsagia circumcincta isolate WARC Sus (inbred).</title>
        <authorList>
            <person name="Mitreva M."/>
        </authorList>
    </citation>
    <scope>NUCLEOTIDE SEQUENCE [LARGE SCALE GENOMIC DNA]</scope>
    <source>
        <strain evidence="1 2">S</strain>
    </source>
</reference>
<accession>A0A2G9TPM5</accession>
<sequence length="127" mass="14170">ELMPILAITWLPVLGKETVPSSEEMTLRRIAQNYENRTWKTVMVEFESVEKAQQAREHMADVVHALNSPAFQAYQRSNGGCRNPSEAAEAVLMEMADGLLPASSAPSKTSTLRKLSKLRKALTLRKD</sequence>
<dbReference type="Proteomes" id="UP000230423">
    <property type="component" value="Unassembled WGS sequence"/>
</dbReference>